<keyword evidence="4" id="KW-1185">Reference proteome</keyword>
<keyword evidence="2" id="KW-1133">Transmembrane helix</keyword>
<keyword evidence="2" id="KW-0472">Membrane</keyword>
<proteinExistence type="predicted"/>
<accession>A0A2K0WBF6</accession>
<feature type="transmembrane region" description="Helical" evidence="2">
    <location>
        <begin position="241"/>
        <end position="263"/>
    </location>
</feature>
<feature type="compositionally biased region" description="Acidic residues" evidence="1">
    <location>
        <begin position="335"/>
        <end position="353"/>
    </location>
</feature>
<feature type="transmembrane region" description="Helical" evidence="2">
    <location>
        <begin position="12"/>
        <end position="32"/>
    </location>
</feature>
<evidence type="ECO:0000256" key="2">
    <source>
        <dbReference type="SAM" id="Phobius"/>
    </source>
</evidence>
<dbReference type="Proteomes" id="UP000236664">
    <property type="component" value="Unassembled WGS sequence"/>
</dbReference>
<keyword evidence="2" id="KW-0812">Transmembrane</keyword>
<feature type="region of interest" description="Disordered" evidence="1">
    <location>
        <begin position="334"/>
        <end position="353"/>
    </location>
</feature>
<name>A0A2K0WBF6_GIBNY</name>
<dbReference type="EMBL" id="MTQA01000090">
    <property type="protein sequence ID" value="PNP79571.1"/>
    <property type="molecule type" value="Genomic_DNA"/>
</dbReference>
<dbReference type="AlphaFoldDB" id="A0A2K0WBF6"/>
<feature type="transmembrane region" description="Helical" evidence="2">
    <location>
        <begin position="307"/>
        <end position="325"/>
    </location>
</feature>
<evidence type="ECO:0000313" key="4">
    <source>
        <dbReference type="Proteomes" id="UP000236664"/>
    </source>
</evidence>
<feature type="transmembrane region" description="Helical" evidence="2">
    <location>
        <begin position="172"/>
        <end position="193"/>
    </location>
</feature>
<organism evidence="3 4">
    <name type="scientific">Gibberella nygamai</name>
    <name type="common">Bean root rot disease fungus</name>
    <name type="synonym">Fusarium nygamai</name>
    <dbReference type="NCBI Taxonomy" id="42673"/>
    <lineage>
        <taxon>Eukaryota</taxon>
        <taxon>Fungi</taxon>
        <taxon>Dikarya</taxon>
        <taxon>Ascomycota</taxon>
        <taxon>Pezizomycotina</taxon>
        <taxon>Sordariomycetes</taxon>
        <taxon>Hypocreomycetidae</taxon>
        <taxon>Hypocreales</taxon>
        <taxon>Nectriaceae</taxon>
        <taxon>Fusarium</taxon>
        <taxon>Fusarium fujikuroi species complex</taxon>
    </lineage>
</organism>
<reference evidence="3 4" key="1">
    <citation type="submission" date="2017-06" db="EMBL/GenBank/DDBJ databases">
        <title>Genome of Fusarium nygamai isolate CS10214.</title>
        <authorList>
            <person name="Gardiner D.M."/>
            <person name="Obanor F."/>
            <person name="Kazan K."/>
        </authorList>
    </citation>
    <scope>NUCLEOTIDE SEQUENCE [LARGE SCALE GENOMIC DNA]</scope>
    <source>
        <strain evidence="3 4">CS10214</strain>
    </source>
</reference>
<feature type="transmembrane region" description="Helical" evidence="2">
    <location>
        <begin position="57"/>
        <end position="75"/>
    </location>
</feature>
<feature type="transmembrane region" description="Helical" evidence="2">
    <location>
        <begin position="82"/>
        <end position="100"/>
    </location>
</feature>
<feature type="transmembrane region" description="Helical" evidence="2">
    <location>
        <begin position="275"/>
        <end position="295"/>
    </location>
</feature>
<dbReference type="OrthoDB" id="2281895at2759"/>
<feature type="transmembrane region" description="Helical" evidence="2">
    <location>
        <begin position="120"/>
        <end position="141"/>
    </location>
</feature>
<evidence type="ECO:0000313" key="3">
    <source>
        <dbReference type="EMBL" id="PNP79571.1"/>
    </source>
</evidence>
<evidence type="ECO:0000256" key="1">
    <source>
        <dbReference type="SAM" id="MobiDB-lite"/>
    </source>
</evidence>
<protein>
    <submittedName>
        <fullName evidence="3">Uncharacterized protein</fullName>
    </submittedName>
</protein>
<comment type="caution">
    <text evidence="3">The sequence shown here is derived from an EMBL/GenBank/DDBJ whole genome shotgun (WGS) entry which is preliminary data.</text>
</comment>
<sequence length="353" mass="39622">MPRVAPIHHYSYRSLIIPPILLAAATIVALFLHSDVNFALLWSQCHSHARLPGVSRIPGLGTPLCYLISFFRAALHSLRSRAVMGVVLAFIGGLLTVSTVESARICNAPNVLIAYPTGPWLVFDLVGGAVVWELVIIPAFLHRARSVLNAQRDEGGDVHQIFTSRHLPDSELVAIPISVALGYFLPSFLMLFYTTPETIGIWLFFPIYVEIIRQIIRYTTSALRRVDPTLVHLASNRWSLLFVYILPLICSVLAHVSFIWSLTRPDDRKEMTRSIIVFIEVNSQFIFWTVLYWMLVEVGWRVPLTTIITSIVVGPGAGTCVGWIYREKLIHHDNEEDNGESGQTADEETPLLQ</sequence>
<gene>
    <name evidence="3" type="ORF">FNYG_07187</name>
</gene>